<keyword evidence="3" id="KW-1185">Reference proteome</keyword>
<reference evidence="3" key="1">
    <citation type="submission" date="2014-09" db="EMBL/GenBank/DDBJ databases">
        <authorList>
            <person name="Sharma Rahul"/>
            <person name="Thines Marco"/>
        </authorList>
    </citation>
    <scope>NUCLEOTIDE SEQUENCE [LARGE SCALE GENOMIC DNA]</scope>
</reference>
<sequence length="51" mass="5483">MYDELFAAAAGSLVVGDGLAYPRSPGERDDPRYVVPGNTSLLQTLSQPSYH</sequence>
<evidence type="ECO:0000313" key="2">
    <source>
        <dbReference type="EMBL" id="CEG39320.1"/>
    </source>
</evidence>
<feature type="region of interest" description="Disordered" evidence="1">
    <location>
        <begin position="22"/>
        <end position="51"/>
    </location>
</feature>
<proteinExistence type="predicted"/>
<organism evidence="2 3">
    <name type="scientific">Plasmopara halstedii</name>
    <name type="common">Downy mildew of sunflower</name>
    <dbReference type="NCBI Taxonomy" id="4781"/>
    <lineage>
        <taxon>Eukaryota</taxon>
        <taxon>Sar</taxon>
        <taxon>Stramenopiles</taxon>
        <taxon>Oomycota</taxon>
        <taxon>Peronosporomycetes</taxon>
        <taxon>Peronosporales</taxon>
        <taxon>Peronosporaceae</taxon>
        <taxon>Plasmopara</taxon>
    </lineage>
</organism>
<name>A0A0P1AF39_PLAHL</name>
<evidence type="ECO:0000256" key="1">
    <source>
        <dbReference type="SAM" id="MobiDB-lite"/>
    </source>
</evidence>
<protein>
    <submittedName>
        <fullName evidence="2">Uncharacterized protein</fullName>
    </submittedName>
</protein>
<feature type="compositionally biased region" description="Polar residues" evidence="1">
    <location>
        <begin position="37"/>
        <end position="51"/>
    </location>
</feature>
<dbReference type="EMBL" id="CCYD01000409">
    <property type="protein sequence ID" value="CEG39320.1"/>
    <property type="molecule type" value="Genomic_DNA"/>
</dbReference>
<accession>A0A0P1AF39</accession>
<dbReference type="RefSeq" id="XP_024575689.1">
    <property type="nucleotide sequence ID" value="XM_024724854.1"/>
</dbReference>
<evidence type="ECO:0000313" key="3">
    <source>
        <dbReference type="Proteomes" id="UP000054928"/>
    </source>
</evidence>
<dbReference type="AlphaFoldDB" id="A0A0P1AF39"/>
<dbReference type="GeneID" id="36404424"/>
<dbReference type="Proteomes" id="UP000054928">
    <property type="component" value="Unassembled WGS sequence"/>
</dbReference>